<evidence type="ECO:0000256" key="4">
    <source>
        <dbReference type="HAMAP-Rule" id="MF_01401"/>
    </source>
</evidence>
<feature type="active site" evidence="4">
    <location>
        <position position="10"/>
    </location>
</feature>
<evidence type="ECO:0000313" key="6">
    <source>
        <dbReference type="EMBL" id="TDT72587.1"/>
    </source>
</evidence>
<organism evidence="6 7">
    <name type="scientific">Hypnocyclicus thermotrophus</name>
    <dbReference type="NCBI Taxonomy" id="1627895"/>
    <lineage>
        <taxon>Bacteria</taxon>
        <taxon>Fusobacteriati</taxon>
        <taxon>Fusobacteriota</taxon>
        <taxon>Fusobacteriia</taxon>
        <taxon>Fusobacteriales</taxon>
        <taxon>Fusobacteriaceae</taxon>
        <taxon>Hypnocyclicus</taxon>
    </lineage>
</organism>
<dbReference type="Proteomes" id="UP000294678">
    <property type="component" value="Unassembled WGS sequence"/>
</dbReference>
<feature type="domain" description="Peptide methionine sulphoxide reductase MsrA" evidence="5">
    <location>
        <begin position="3"/>
        <end position="153"/>
    </location>
</feature>
<comment type="similarity">
    <text evidence="4">Belongs to the MsrA Met sulfoxide reductase family.</text>
</comment>
<dbReference type="InterPro" id="IPR050162">
    <property type="entry name" value="MsrA_MetSO_reductase"/>
</dbReference>
<name>A0AA46E181_9FUSO</name>
<dbReference type="EC" id="1.8.4.11" evidence="4"/>
<dbReference type="Pfam" id="PF01625">
    <property type="entry name" value="PMSR"/>
    <property type="match status" value="1"/>
</dbReference>
<comment type="caution">
    <text evidence="6">The sequence shown here is derived from an EMBL/GenBank/DDBJ whole genome shotgun (WGS) entry which is preliminary data.</text>
</comment>
<dbReference type="PANTHER" id="PTHR42799:SF2">
    <property type="entry name" value="MITOCHONDRIAL PEPTIDE METHIONINE SULFOXIDE REDUCTASE"/>
    <property type="match status" value="1"/>
</dbReference>
<dbReference type="RefSeq" id="WP_134112298.1">
    <property type="nucleotide sequence ID" value="NZ_SOBG01000001.1"/>
</dbReference>
<dbReference type="HAMAP" id="MF_01401">
    <property type="entry name" value="MsrA"/>
    <property type="match status" value="1"/>
</dbReference>
<dbReference type="GO" id="GO:0008113">
    <property type="term" value="F:peptide-methionine (S)-S-oxide reductase activity"/>
    <property type="evidence" value="ECO:0007669"/>
    <property type="project" value="UniProtKB-UniRule"/>
</dbReference>
<comment type="function">
    <text evidence="4">Has an important function as a repair enzyme for proteins that have been inactivated by oxidation. Catalyzes the reversible oxidation-reduction of methionine sulfoxide in proteins to methionine.</text>
</comment>
<dbReference type="PANTHER" id="PTHR42799">
    <property type="entry name" value="MITOCHONDRIAL PEPTIDE METHIONINE SULFOXIDE REDUCTASE"/>
    <property type="match status" value="1"/>
</dbReference>
<dbReference type="SUPFAM" id="SSF55068">
    <property type="entry name" value="Peptide methionine sulfoxide reductase"/>
    <property type="match status" value="1"/>
</dbReference>
<proteinExistence type="inferred from homology"/>
<sequence>MEKIILAGGCFWGVEAYFKRLKGVIKTKVGYAGGNKKNPTYEEVCSGKTGHLEAVYIEYDRKIINLEKILRHYFDIIDPFSIDRQGGDVGPQYATAIFYNNKEQYDIIRKMIQEIENNFNKKVATKILKESNFFEAEDYHQNYLEKNPTGYCHINLNSIKNSKDYQEPV</sequence>
<dbReference type="Gene3D" id="3.30.1060.10">
    <property type="entry name" value="Peptide methionine sulphoxide reductase MsrA"/>
    <property type="match status" value="1"/>
</dbReference>
<dbReference type="GO" id="GO:0005737">
    <property type="term" value="C:cytoplasm"/>
    <property type="evidence" value="ECO:0007669"/>
    <property type="project" value="TreeGrafter"/>
</dbReference>
<dbReference type="InterPro" id="IPR002569">
    <property type="entry name" value="Met_Sox_Rdtase_MsrA_dom"/>
</dbReference>
<comment type="catalytic activity">
    <reaction evidence="3 4">
        <text>[thioredoxin]-disulfide + L-methionine + H2O = L-methionine (S)-S-oxide + [thioredoxin]-dithiol</text>
        <dbReference type="Rhea" id="RHEA:19993"/>
        <dbReference type="Rhea" id="RHEA-COMP:10698"/>
        <dbReference type="Rhea" id="RHEA-COMP:10700"/>
        <dbReference type="ChEBI" id="CHEBI:15377"/>
        <dbReference type="ChEBI" id="CHEBI:29950"/>
        <dbReference type="ChEBI" id="CHEBI:50058"/>
        <dbReference type="ChEBI" id="CHEBI:57844"/>
        <dbReference type="ChEBI" id="CHEBI:58772"/>
        <dbReference type="EC" id="1.8.4.11"/>
    </reaction>
</comment>
<accession>A0AA46E181</accession>
<dbReference type="AlphaFoldDB" id="A0AA46E181"/>
<dbReference type="NCBIfam" id="TIGR00401">
    <property type="entry name" value="msrA"/>
    <property type="match status" value="1"/>
</dbReference>
<evidence type="ECO:0000259" key="5">
    <source>
        <dbReference type="Pfam" id="PF01625"/>
    </source>
</evidence>
<keyword evidence="7" id="KW-1185">Reference proteome</keyword>
<reference evidence="6 7" key="1">
    <citation type="submission" date="2019-03" db="EMBL/GenBank/DDBJ databases">
        <title>Genomic Encyclopedia of Type Strains, Phase IV (KMG-IV): sequencing the most valuable type-strain genomes for metagenomic binning, comparative biology and taxonomic classification.</title>
        <authorList>
            <person name="Goeker M."/>
        </authorList>
    </citation>
    <scope>NUCLEOTIDE SEQUENCE [LARGE SCALE GENOMIC DNA]</scope>
    <source>
        <strain evidence="6 7">DSM 100055</strain>
    </source>
</reference>
<dbReference type="GO" id="GO:0034599">
    <property type="term" value="P:cellular response to oxidative stress"/>
    <property type="evidence" value="ECO:0007669"/>
    <property type="project" value="TreeGrafter"/>
</dbReference>
<gene>
    <name evidence="4" type="primary">msrA</name>
    <name evidence="6" type="ORF">EV215_0397</name>
</gene>
<evidence type="ECO:0000256" key="1">
    <source>
        <dbReference type="ARBA" id="ARBA00023002"/>
    </source>
</evidence>
<evidence type="ECO:0000313" key="7">
    <source>
        <dbReference type="Proteomes" id="UP000294678"/>
    </source>
</evidence>
<dbReference type="EMBL" id="SOBG01000001">
    <property type="protein sequence ID" value="TDT72587.1"/>
    <property type="molecule type" value="Genomic_DNA"/>
</dbReference>
<keyword evidence="1 4" id="KW-0560">Oxidoreductase</keyword>
<dbReference type="InterPro" id="IPR036509">
    <property type="entry name" value="Met_Sox_Rdtase_MsrA_sf"/>
</dbReference>
<protein>
    <recommendedName>
        <fullName evidence="4">Peptide methionine sulfoxide reductase MsrA</fullName>
        <shortName evidence="4">Protein-methionine-S-oxide reductase</shortName>
        <ecNumber evidence="4">1.8.4.11</ecNumber>
    </recommendedName>
    <alternativeName>
        <fullName evidence="4">Peptide-methionine (S)-S-oxide reductase</fullName>
        <shortName evidence="4">Peptide Met(O) reductase</shortName>
    </alternativeName>
</protein>
<comment type="catalytic activity">
    <reaction evidence="2 4">
        <text>L-methionyl-[protein] + [thioredoxin]-disulfide + H2O = L-methionyl-(S)-S-oxide-[protein] + [thioredoxin]-dithiol</text>
        <dbReference type="Rhea" id="RHEA:14217"/>
        <dbReference type="Rhea" id="RHEA-COMP:10698"/>
        <dbReference type="Rhea" id="RHEA-COMP:10700"/>
        <dbReference type="Rhea" id="RHEA-COMP:12313"/>
        <dbReference type="Rhea" id="RHEA-COMP:12315"/>
        <dbReference type="ChEBI" id="CHEBI:15377"/>
        <dbReference type="ChEBI" id="CHEBI:16044"/>
        <dbReference type="ChEBI" id="CHEBI:29950"/>
        <dbReference type="ChEBI" id="CHEBI:44120"/>
        <dbReference type="ChEBI" id="CHEBI:50058"/>
        <dbReference type="EC" id="1.8.4.11"/>
    </reaction>
</comment>
<evidence type="ECO:0000256" key="3">
    <source>
        <dbReference type="ARBA" id="ARBA00048782"/>
    </source>
</evidence>
<evidence type="ECO:0000256" key="2">
    <source>
        <dbReference type="ARBA" id="ARBA00047806"/>
    </source>
</evidence>